<evidence type="ECO:0000256" key="1">
    <source>
        <dbReference type="ARBA" id="ARBA00007473"/>
    </source>
</evidence>
<sequence>MAGFEDLFDGNSDEKITINKTYAKKYKKFKECQELDKLKQKYGDEILSSESSSEEEDDNAECVTPQIEQDFLNILGMIKAKDPKIYSNEVQFFNEKEENSEEKKKLTKKPLFLKDFERQRLLLKKEKAYLSDSDEDINDLEENQLTYNEEQKQIKDSFKNVDMEDDEELLKIREKSKDEKEKEDEEYKKWLNKEEEKQVKSNLLLDEYWKDGKIDEDEKFLRDYILKKQYIDKDNDRIPTYNEVVGELNSEQEDEDEKDLEKVEDFEKKFNFRFEEPDQDLIKRYPRTIKESVRCEDDKRKQKRKDREERKKKEKDKKIQELKRLKKLKRKEIIEKIEKLKEITGNNKVGFLEEELDGEFDAAKYDQLMKQVYDKEFYDVEEYEKPVLSDDDDLKEENWDEWTGAEKNEELHFEDPDFNMDADFVPTVKSKKKKKSKFEEALLRKKPVFNPDEKTFEQYFDEYYKLDFEDMIGDMPVRFKYRNVMANDFGLSTEEILKAEDRELNQWCSLKKTMQYNTEEEEKKYRQKYKKKARDVKKKQRLLPSLFDEKEESESVNHIEVIKPRNIKQLQKKKLGVWSKTPLKRSLTSKSFKSQSQHTNSKVKKIYNQFKGAKIDSMKKLSLERLAAYGLDKRNTKNKEK</sequence>
<accession>A0ABM4C6I5</accession>
<dbReference type="PANTHER" id="PTHR14490">
    <property type="entry name" value="ZINC FINGER, ZZ TYPE"/>
    <property type="match status" value="1"/>
</dbReference>
<organism evidence="6 7">
    <name type="scientific">Hydra vulgaris</name>
    <name type="common">Hydra</name>
    <name type="synonym">Hydra attenuata</name>
    <dbReference type="NCBI Taxonomy" id="6087"/>
    <lineage>
        <taxon>Eukaryota</taxon>
        <taxon>Metazoa</taxon>
        <taxon>Cnidaria</taxon>
        <taxon>Hydrozoa</taxon>
        <taxon>Hydroidolina</taxon>
        <taxon>Anthoathecata</taxon>
        <taxon>Aplanulata</taxon>
        <taxon>Hydridae</taxon>
        <taxon>Hydra</taxon>
    </lineage>
</organism>
<evidence type="ECO:0000313" key="7">
    <source>
        <dbReference type="RefSeq" id="XP_065657209.1"/>
    </source>
</evidence>
<dbReference type="Pfam" id="PF05178">
    <property type="entry name" value="Kri1"/>
    <property type="match status" value="1"/>
</dbReference>
<name>A0ABM4C6I5_HYDVU</name>
<evidence type="ECO:0000259" key="5">
    <source>
        <dbReference type="Pfam" id="PF12936"/>
    </source>
</evidence>
<evidence type="ECO:0000313" key="6">
    <source>
        <dbReference type="Proteomes" id="UP001652625"/>
    </source>
</evidence>
<dbReference type="InterPro" id="IPR018034">
    <property type="entry name" value="Kri1"/>
</dbReference>
<feature type="region of interest" description="Disordered" evidence="4">
    <location>
        <begin position="295"/>
        <end position="315"/>
    </location>
</feature>
<feature type="region of interest" description="Disordered" evidence="4">
    <location>
        <begin position="586"/>
        <end position="605"/>
    </location>
</feature>
<dbReference type="InterPro" id="IPR024626">
    <property type="entry name" value="Kri1-like_C"/>
</dbReference>
<feature type="coiled-coil region" evidence="3">
    <location>
        <begin position="123"/>
        <end position="193"/>
    </location>
</feature>
<dbReference type="Pfam" id="PF12936">
    <property type="entry name" value="Kri1_C"/>
    <property type="match status" value="1"/>
</dbReference>
<dbReference type="GeneID" id="100212289"/>
<dbReference type="Proteomes" id="UP001652625">
    <property type="component" value="Chromosome 07"/>
</dbReference>
<evidence type="ECO:0000256" key="4">
    <source>
        <dbReference type="SAM" id="MobiDB-lite"/>
    </source>
</evidence>
<dbReference type="PANTHER" id="PTHR14490:SF5">
    <property type="entry name" value="PROTEIN KRI1 HOMOLOG"/>
    <property type="match status" value="1"/>
</dbReference>
<proteinExistence type="inferred from homology"/>
<keyword evidence="6" id="KW-1185">Reference proteome</keyword>
<comment type="similarity">
    <text evidence="1">Belongs to the KRI1 family.</text>
</comment>
<evidence type="ECO:0000256" key="2">
    <source>
        <dbReference type="ARBA" id="ARBA00017294"/>
    </source>
</evidence>
<evidence type="ECO:0000256" key="3">
    <source>
        <dbReference type="SAM" id="Coils"/>
    </source>
</evidence>
<reference evidence="7" key="1">
    <citation type="submission" date="2025-08" db="UniProtKB">
        <authorList>
            <consortium name="RefSeq"/>
        </authorList>
    </citation>
    <scope>IDENTIFICATION</scope>
</reference>
<keyword evidence="3" id="KW-0175">Coiled coil</keyword>
<feature type="compositionally biased region" description="Polar residues" evidence="4">
    <location>
        <begin position="586"/>
        <end position="600"/>
    </location>
</feature>
<dbReference type="RefSeq" id="XP_065657209.1">
    <property type="nucleotide sequence ID" value="XM_065801137.1"/>
</dbReference>
<feature type="domain" description="Kri1-like C-terminal" evidence="5">
    <location>
        <begin position="454"/>
        <end position="541"/>
    </location>
</feature>
<gene>
    <name evidence="7" type="primary">LOC100212289</name>
</gene>
<protein>
    <recommendedName>
        <fullName evidence="2">Protein KRI1 homolog</fullName>
    </recommendedName>
</protein>